<dbReference type="Proteomes" id="UP000789525">
    <property type="component" value="Unassembled WGS sequence"/>
</dbReference>
<evidence type="ECO:0000313" key="1">
    <source>
        <dbReference type="EMBL" id="CAG8442221.1"/>
    </source>
</evidence>
<comment type="caution">
    <text evidence="1">The sequence shown here is derived from an EMBL/GenBank/DDBJ whole genome shotgun (WGS) entry which is preliminary data.</text>
</comment>
<reference evidence="1" key="1">
    <citation type="submission" date="2021-06" db="EMBL/GenBank/DDBJ databases">
        <authorList>
            <person name="Kallberg Y."/>
            <person name="Tangrot J."/>
            <person name="Rosling A."/>
        </authorList>
    </citation>
    <scope>NUCLEOTIDE SEQUENCE</scope>
    <source>
        <strain evidence="1">CL356</strain>
    </source>
</reference>
<name>A0ACA9JYC1_9GLOM</name>
<protein>
    <submittedName>
        <fullName evidence="1">10326_t:CDS:1</fullName>
    </submittedName>
</protein>
<organism evidence="1 2">
    <name type="scientific">Acaulospora colombiana</name>
    <dbReference type="NCBI Taxonomy" id="27376"/>
    <lineage>
        <taxon>Eukaryota</taxon>
        <taxon>Fungi</taxon>
        <taxon>Fungi incertae sedis</taxon>
        <taxon>Mucoromycota</taxon>
        <taxon>Glomeromycotina</taxon>
        <taxon>Glomeromycetes</taxon>
        <taxon>Diversisporales</taxon>
        <taxon>Acaulosporaceae</taxon>
        <taxon>Acaulospora</taxon>
    </lineage>
</organism>
<proteinExistence type="predicted"/>
<evidence type="ECO:0000313" key="2">
    <source>
        <dbReference type="Proteomes" id="UP000789525"/>
    </source>
</evidence>
<feature type="non-terminal residue" evidence="1">
    <location>
        <position position="1"/>
    </location>
</feature>
<keyword evidence="2" id="KW-1185">Reference proteome</keyword>
<gene>
    <name evidence="1" type="ORF">ACOLOM_LOCUS304</name>
</gene>
<accession>A0ACA9JYC1</accession>
<dbReference type="EMBL" id="CAJVPT010000293">
    <property type="protein sequence ID" value="CAG8442221.1"/>
    <property type="molecule type" value="Genomic_DNA"/>
</dbReference>
<sequence>EVKFSKKYQGDKDSPAWDFRIVIAGASNSDPRKAAKIIDGYLRQKEFIVISVNKPRSESFSLRWDTHLDLEKEIEGLKDNKHSA</sequence>